<organism evidence="1">
    <name type="scientific">marine sediment metagenome</name>
    <dbReference type="NCBI Taxonomy" id="412755"/>
    <lineage>
        <taxon>unclassified sequences</taxon>
        <taxon>metagenomes</taxon>
        <taxon>ecological metagenomes</taxon>
    </lineage>
</organism>
<accession>X1AYF1</accession>
<sequence length="34" mass="4187">EKKPQDYNFMNLTNEIRLAFKEETHRLLKLLSEH</sequence>
<proteinExistence type="predicted"/>
<evidence type="ECO:0000313" key="1">
    <source>
        <dbReference type="EMBL" id="GAG74202.1"/>
    </source>
</evidence>
<gene>
    <name evidence="1" type="ORF">S01H4_06404</name>
</gene>
<feature type="non-terminal residue" evidence="1">
    <location>
        <position position="1"/>
    </location>
</feature>
<dbReference type="AlphaFoldDB" id="X1AYF1"/>
<protein>
    <submittedName>
        <fullName evidence="1">Uncharacterized protein</fullName>
    </submittedName>
</protein>
<dbReference type="EMBL" id="BART01001969">
    <property type="protein sequence ID" value="GAG74202.1"/>
    <property type="molecule type" value="Genomic_DNA"/>
</dbReference>
<comment type="caution">
    <text evidence="1">The sequence shown here is derived from an EMBL/GenBank/DDBJ whole genome shotgun (WGS) entry which is preliminary data.</text>
</comment>
<name>X1AYF1_9ZZZZ</name>
<reference evidence="1" key="1">
    <citation type="journal article" date="2014" name="Front. Microbiol.">
        <title>High frequency of phylogenetically diverse reductive dehalogenase-homologous genes in deep subseafloor sedimentary metagenomes.</title>
        <authorList>
            <person name="Kawai M."/>
            <person name="Futagami T."/>
            <person name="Toyoda A."/>
            <person name="Takaki Y."/>
            <person name="Nishi S."/>
            <person name="Hori S."/>
            <person name="Arai W."/>
            <person name="Tsubouchi T."/>
            <person name="Morono Y."/>
            <person name="Uchiyama I."/>
            <person name="Ito T."/>
            <person name="Fujiyama A."/>
            <person name="Inagaki F."/>
            <person name="Takami H."/>
        </authorList>
    </citation>
    <scope>NUCLEOTIDE SEQUENCE</scope>
    <source>
        <strain evidence="1">Expedition CK06-06</strain>
    </source>
</reference>